<dbReference type="InterPro" id="IPR038565">
    <property type="entry name" value="CLIP_sf"/>
</dbReference>
<evidence type="ECO:0000313" key="10">
    <source>
        <dbReference type="Proteomes" id="UP001321473"/>
    </source>
</evidence>
<keyword evidence="2" id="KW-0732">Signal</keyword>
<evidence type="ECO:0000256" key="1">
    <source>
        <dbReference type="ARBA" id="ARBA00022670"/>
    </source>
</evidence>
<dbReference type="InterPro" id="IPR018114">
    <property type="entry name" value="TRYPSIN_HIS"/>
</dbReference>
<evidence type="ECO:0000256" key="6">
    <source>
        <dbReference type="RuleBase" id="RU366078"/>
    </source>
</evidence>
<feature type="domain" description="Clip" evidence="8">
    <location>
        <begin position="31"/>
        <end position="74"/>
    </location>
</feature>
<keyword evidence="10" id="KW-1185">Reference proteome</keyword>
<dbReference type="AlphaFoldDB" id="A0AAQ4DC20"/>
<dbReference type="SUPFAM" id="SSF50494">
    <property type="entry name" value="Trypsin-like serine proteases"/>
    <property type="match status" value="1"/>
</dbReference>
<keyword evidence="1 6" id="KW-0645">Protease</keyword>
<dbReference type="InterPro" id="IPR001314">
    <property type="entry name" value="Peptidase_S1A"/>
</dbReference>
<evidence type="ECO:0000313" key="9">
    <source>
        <dbReference type="EMBL" id="KAK8760010.1"/>
    </source>
</evidence>
<evidence type="ECO:0000256" key="2">
    <source>
        <dbReference type="ARBA" id="ARBA00022729"/>
    </source>
</evidence>
<dbReference type="Pfam" id="PF12032">
    <property type="entry name" value="CLIP"/>
    <property type="match status" value="1"/>
</dbReference>
<dbReference type="SMART" id="SM00680">
    <property type="entry name" value="CLIP"/>
    <property type="match status" value="1"/>
</dbReference>
<dbReference type="Gene3D" id="3.30.1640.30">
    <property type="match status" value="1"/>
</dbReference>
<sequence>MLDAPTEWCSFPSTEKKVVFPQNELPSPGGYCQSPLGVAGRCVPYQECRFLFDDEFLARRSLCGFVRRQSLVCCPQNGGGGGGFGGGGGGFGGGGGGFGGGFGGNGFGNGFGNFFPQQALLFIDVHGNGVRSPLCGGALVTPRHVLTAAHCTFSGNRSLTPEAFVARLGEHDYLSTDDGANPVDEPVVHIERHAQFNPRTYLNDVAVLKLRRPVPLSKDIALICLPYGSLQTDEYQSRMANIAGWGELYYGGPSSASLQDTRIPIQSLDTCKESFKRTSITFTDHYLCAGSLKGDKDACRVRALYFVQKL</sequence>
<dbReference type="PROSITE" id="PS00134">
    <property type="entry name" value="TRYPSIN_HIS"/>
    <property type="match status" value="1"/>
</dbReference>
<keyword evidence="3 6" id="KW-0378">Hydrolase</keyword>
<comment type="caution">
    <text evidence="9">The sequence shown here is derived from an EMBL/GenBank/DDBJ whole genome shotgun (WGS) entry which is preliminary data.</text>
</comment>
<comment type="similarity">
    <text evidence="6">Belongs to the peptidase S1 family. CLIP subfamily.</text>
</comment>
<accession>A0AAQ4DC20</accession>
<dbReference type="InterPro" id="IPR009003">
    <property type="entry name" value="Peptidase_S1_PA"/>
</dbReference>
<evidence type="ECO:0000259" key="8">
    <source>
        <dbReference type="PROSITE" id="PS51888"/>
    </source>
</evidence>
<dbReference type="InterPro" id="IPR022700">
    <property type="entry name" value="CLIP"/>
</dbReference>
<keyword evidence="5" id="KW-1015">Disulfide bond</keyword>
<dbReference type="SMART" id="SM00020">
    <property type="entry name" value="Tryp_SPc"/>
    <property type="match status" value="1"/>
</dbReference>
<reference evidence="9 10" key="1">
    <citation type="journal article" date="2023" name="Arcadia Sci">
        <title>De novo assembly of a long-read Amblyomma americanum tick genome.</title>
        <authorList>
            <person name="Chou S."/>
            <person name="Poskanzer K.E."/>
            <person name="Rollins M."/>
            <person name="Thuy-Boun P.S."/>
        </authorList>
    </citation>
    <scope>NUCLEOTIDE SEQUENCE [LARGE SCALE GENOMIC DNA]</scope>
    <source>
        <strain evidence="9">F_SG_1</strain>
        <tissue evidence="9">Salivary glands</tissue>
    </source>
</reference>
<keyword evidence="6" id="KW-0964">Secreted</keyword>
<dbReference type="GO" id="GO:0005576">
    <property type="term" value="C:extracellular region"/>
    <property type="evidence" value="ECO:0007669"/>
    <property type="project" value="UniProtKB-SubCell"/>
</dbReference>
<evidence type="ECO:0000256" key="3">
    <source>
        <dbReference type="ARBA" id="ARBA00022801"/>
    </source>
</evidence>
<comment type="domain">
    <text evidence="6">The clip domain consists of 35-55 residues which are 'knitted' together usually by 3 conserved disulfide bonds forming a clip-like compact structure.</text>
</comment>
<dbReference type="PRINTS" id="PR00722">
    <property type="entry name" value="CHYMOTRYPSIN"/>
</dbReference>
<dbReference type="Gene3D" id="2.40.10.10">
    <property type="entry name" value="Trypsin-like serine proteases"/>
    <property type="match status" value="1"/>
</dbReference>
<dbReference type="EMBL" id="JARKHS020032443">
    <property type="protein sequence ID" value="KAK8760010.1"/>
    <property type="molecule type" value="Genomic_DNA"/>
</dbReference>
<dbReference type="Pfam" id="PF00089">
    <property type="entry name" value="Trypsin"/>
    <property type="match status" value="1"/>
</dbReference>
<dbReference type="GO" id="GO:0004252">
    <property type="term" value="F:serine-type endopeptidase activity"/>
    <property type="evidence" value="ECO:0007669"/>
    <property type="project" value="UniProtKB-UniRule"/>
</dbReference>
<evidence type="ECO:0000256" key="5">
    <source>
        <dbReference type="ARBA" id="ARBA00023157"/>
    </source>
</evidence>
<dbReference type="EC" id="3.4.21.-" evidence="6"/>
<name>A0AAQ4DC20_AMBAM</name>
<protein>
    <recommendedName>
        <fullName evidence="6">CLIP domain-containing serine protease</fullName>
        <ecNumber evidence="6">3.4.21.-</ecNumber>
    </recommendedName>
</protein>
<gene>
    <name evidence="9" type="ORF">V5799_028725</name>
</gene>
<feature type="domain" description="Peptidase S1" evidence="7">
    <location>
        <begin position="101"/>
        <end position="300"/>
    </location>
</feature>
<comment type="subcellular location">
    <subcellularLocation>
        <location evidence="6">Secreted</location>
    </subcellularLocation>
</comment>
<dbReference type="PROSITE" id="PS50240">
    <property type="entry name" value="TRYPSIN_DOM"/>
    <property type="match status" value="1"/>
</dbReference>
<organism evidence="9 10">
    <name type="scientific">Amblyomma americanum</name>
    <name type="common">Lone star tick</name>
    <dbReference type="NCBI Taxonomy" id="6943"/>
    <lineage>
        <taxon>Eukaryota</taxon>
        <taxon>Metazoa</taxon>
        <taxon>Ecdysozoa</taxon>
        <taxon>Arthropoda</taxon>
        <taxon>Chelicerata</taxon>
        <taxon>Arachnida</taxon>
        <taxon>Acari</taxon>
        <taxon>Parasitiformes</taxon>
        <taxon>Ixodida</taxon>
        <taxon>Ixodoidea</taxon>
        <taxon>Ixodidae</taxon>
        <taxon>Amblyomminae</taxon>
        <taxon>Amblyomma</taxon>
    </lineage>
</organism>
<dbReference type="InterPro" id="IPR043504">
    <property type="entry name" value="Peptidase_S1_PA_chymotrypsin"/>
</dbReference>
<evidence type="ECO:0000256" key="4">
    <source>
        <dbReference type="ARBA" id="ARBA00022825"/>
    </source>
</evidence>
<dbReference type="PANTHER" id="PTHR24258">
    <property type="entry name" value="SERINE PROTEASE-RELATED"/>
    <property type="match status" value="1"/>
</dbReference>
<proteinExistence type="inferred from homology"/>
<keyword evidence="4 6" id="KW-0720">Serine protease</keyword>
<dbReference type="CDD" id="cd00190">
    <property type="entry name" value="Tryp_SPc"/>
    <property type="match status" value="1"/>
</dbReference>
<evidence type="ECO:0000259" key="7">
    <source>
        <dbReference type="PROSITE" id="PS50240"/>
    </source>
</evidence>
<dbReference type="Proteomes" id="UP001321473">
    <property type="component" value="Unassembled WGS sequence"/>
</dbReference>
<dbReference type="PANTHER" id="PTHR24258:SF116">
    <property type="entry name" value="FI16631P1-RELATED"/>
    <property type="match status" value="1"/>
</dbReference>
<dbReference type="PROSITE" id="PS51888">
    <property type="entry name" value="CLIP"/>
    <property type="match status" value="1"/>
</dbReference>
<dbReference type="InterPro" id="IPR001254">
    <property type="entry name" value="Trypsin_dom"/>
</dbReference>
<dbReference type="GO" id="GO:0006508">
    <property type="term" value="P:proteolysis"/>
    <property type="evidence" value="ECO:0007669"/>
    <property type="project" value="UniProtKB-KW"/>
</dbReference>